<dbReference type="NCBIfam" id="TIGR00738">
    <property type="entry name" value="rrf2_super"/>
    <property type="match status" value="1"/>
</dbReference>
<evidence type="ECO:0000313" key="3">
    <source>
        <dbReference type="EMBL" id="SDX84008.1"/>
    </source>
</evidence>
<proteinExistence type="predicted"/>
<comment type="caution">
    <text evidence="2">The sequence shown here is derived from an EMBL/GenBank/DDBJ whole genome shotgun (WGS) entry which is preliminary data.</text>
</comment>
<organism evidence="2 5">
    <name type="scientific">Allgaiera indica</name>
    <dbReference type="NCBI Taxonomy" id="765699"/>
    <lineage>
        <taxon>Bacteria</taxon>
        <taxon>Pseudomonadati</taxon>
        <taxon>Pseudomonadota</taxon>
        <taxon>Alphaproteobacteria</taxon>
        <taxon>Rhodobacterales</taxon>
        <taxon>Paracoccaceae</taxon>
        <taxon>Allgaiera</taxon>
    </lineage>
</organism>
<evidence type="ECO:0000313" key="5">
    <source>
        <dbReference type="Proteomes" id="UP000634647"/>
    </source>
</evidence>
<dbReference type="RefSeq" id="WP_035840668.1">
    <property type="nucleotide sequence ID" value="NZ_BNAB01000032.1"/>
</dbReference>
<reference evidence="2" key="3">
    <citation type="submission" date="2023-06" db="EMBL/GenBank/DDBJ databases">
        <authorList>
            <person name="Sun Q."/>
            <person name="Zhou Y."/>
        </authorList>
    </citation>
    <scope>NUCLEOTIDE SEQUENCE</scope>
    <source>
        <strain evidence="2">CGMCC 1.10859</strain>
    </source>
</reference>
<sequence length="143" mass="15475">MRLTMASDYALRVLLFAAAHGDRMVTIDEMLAAHDISRGHLMKVVRELATASLLRSQRGRGGGFTLGRPPEAIPLGEVVRVTEPDFQMVECFGPGSNCSIIPACRLPGVLNKALAAYMDVMDAHTLRDVLLRPEDFGVPQGAS</sequence>
<dbReference type="GO" id="GO:0003677">
    <property type="term" value="F:DNA binding"/>
    <property type="evidence" value="ECO:0007669"/>
    <property type="project" value="UniProtKB-KW"/>
</dbReference>
<dbReference type="PROSITE" id="PS51197">
    <property type="entry name" value="HTH_RRF2_2"/>
    <property type="match status" value="1"/>
</dbReference>
<protein>
    <submittedName>
        <fullName evidence="2">Rrf2 family transcriptional regulator</fullName>
    </submittedName>
    <submittedName>
        <fullName evidence="3">Transcriptional regulator, BadM/Rrf2 family</fullName>
    </submittedName>
</protein>
<name>A0AAN4UW46_9RHOB</name>
<evidence type="ECO:0000313" key="2">
    <source>
        <dbReference type="EMBL" id="GHE06057.1"/>
    </source>
</evidence>
<dbReference type="EMBL" id="BNAB01000032">
    <property type="protein sequence ID" value="GHE06057.1"/>
    <property type="molecule type" value="Genomic_DNA"/>
</dbReference>
<dbReference type="GO" id="GO:0005829">
    <property type="term" value="C:cytosol"/>
    <property type="evidence" value="ECO:0007669"/>
    <property type="project" value="TreeGrafter"/>
</dbReference>
<dbReference type="InterPro" id="IPR030489">
    <property type="entry name" value="TR_Rrf2-type_CS"/>
</dbReference>
<keyword evidence="4" id="KW-1185">Reference proteome</keyword>
<dbReference type="InterPro" id="IPR036388">
    <property type="entry name" value="WH-like_DNA-bd_sf"/>
</dbReference>
<dbReference type="SUPFAM" id="SSF46785">
    <property type="entry name" value="Winged helix' DNA-binding domain"/>
    <property type="match status" value="1"/>
</dbReference>
<keyword evidence="1" id="KW-0238">DNA-binding</keyword>
<reference evidence="2" key="1">
    <citation type="journal article" date="2014" name="Int. J. Syst. Evol. Microbiol.">
        <title>Complete genome sequence of Corynebacterium casei LMG S-19264T (=DSM 44701T), isolated from a smear-ripened cheese.</title>
        <authorList>
            <consortium name="US DOE Joint Genome Institute (JGI-PGF)"/>
            <person name="Walter F."/>
            <person name="Albersmeier A."/>
            <person name="Kalinowski J."/>
            <person name="Ruckert C."/>
        </authorList>
    </citation>
    <scope>NUCLEOTIDE SEQUENCE</scope>
    <source>
        <strain evidence="2">CGMCC 1.10859</strain>
    </source>
</reference>
<dbReference type="Proteomes" id="UP000199541">
    <property type="component" value="Unassembled WGS sequence"/>
</dbReference>
<reference evidence="3 4" key="2">
    <citation type="submission" date="2016-10" db="EMBL/GenBank/DDBJ databases">
        <authorList>
            <person name="Varghese N."/>
            <person name="Submissions S."/>
        </authorList>
    </citation>
    <scope>NUCLEOTIDE SEQUENCE [LARGE SCALE GENOMIC DNA]</scope>
    <source>
        <strain evidence="3 4">DSM 24802</strain>
    </source>
</reference>
<dbReference type="EMBL" id="FNOB01000033">
    <property type="protein sequence ID" value="SDX84008.1"/>
    <property type="molecule type" value="Genomic_DNA"/>
</dbReference>
<dbReference type="InterPro" id="IPR036390">
    <property type="entry name" value="WH_DNA-bd_sf"/>
</dbReference>
<dbReference type="AlphaFoldDB" id="A0AAN4UW46"/>
<dbReference type="Pfam" id="PF02082">
    <property type="entry name" value="Rrf2"/>
    <property type="match status" value="1"/>
</dbReference>
<accession>A0AAN4UW46</accession>
<evidence type="ECO:0000313" key="4">
    <source>
        <dbReference type="Proteomes" id="UP000199541"/>
    </source>
</evidence>
<dbReference type="PANTHER" id="PTHR33221:SF4">
    <property type="entry name" value="HTH-TYPE TRANSCRIPTIONAL REPRESSOR NSRR"/>
    <property type="match status" value="1"/>
</dbReference>
<gene>
    <name evidence="2" type="ORF">GCM10008024_39200</name>
    <name evidence="3" type="ORF">SAMN05444006_13312</name>
</gene>
<dbReference type="GO" id="GO:0003700">
    <property type="term" value="F:DNA-binding transcription factor activity"/>
    <property type="evidence" value="ECO:0007669"/>
    <property type="project" value="TreeGrafter"/>
</dbReference>
<dbReference type="Gene3D" id="1.10.10.10">
    <property type="entry name" value="Winged helix-like DNA-binding domain superfamily/Winged helix DNA-binding domain"/>
    <property type="match status" value="1"/>
</dbReference>
<dbReference type="PROSITE" id="PS01332">
    <property type="entry name" value="HTH_RRF2_1"/>
    <property type="match status" value="1"/>
</dbReference>
<dbReference type="Proteomes" id="UP000634647">
    <property type="component" value="Unassembled WGS sequence"/>
</dbReference>
<evidence type="ECO:0000256" key="1">
    <source>
        <dbReference type="ARBA" id="ARBA00023125"/>
    </source>
</evidence>
<dbReference type="PANTHER" id="PTHR33221">
    <property type="entry name" value="WINGED HELIX-TURN-HELIX TRANSCRIPTIONAL REGULATOR, RRF2 FAMILY"/>
    <property type="match status" value="1"/>
</dbReference>
<dbReference type="InterPro" id="IPR000944">
    <property type="entry name" value="Tscrpt_reg_Rrf2"/>
</dbReference>